<feature type="domain" description="HTH tetR-type" evidence="3">
    <location>
        <begin position="38"/>
        <end position="98"/>
    </location>
</feature>
<dbReference type="Gene3D" id="1.10.357.10">
    <property type="entry name" value="Tetracycline Repressor, domain 2"/>
    <property type="match status" value="1"/>
</dbReference>
<keyword evidence="1 2" id="KW-0238">DNA-binding</keyword>
<dbReference type="PANTHER" id="PTHR43479:SF21">
    <property type="entry name" value="TRANSCRIPTIONAL REGULATOR, TETR FAMILY"/>
    <property type="match status" value="1"/>
</dbReference>
<feature type="DNA-binding region" description="H-T-H motif" evidence="2">
    <location>
        <begin position="61"/>
        <end position="80"/>
    </location>
</feature>
<organism evidence="4 5">
    <name type="scientific">Paenibacillus elgii</name>
    <dbReference type="NCBI Taxonomy" id="189691"/>
    <lineage>
        <taxon>Bacteria</taxon>
        <taxon>Bacillati</taxon>
        <taxon>Bacillota</taxon>
        <taxon>Bacilli</taxon>
        <taxon>Bacillales</taxon>
        <taxon>Paenibacillaceae</taxon>
        <taxon>Paenibacillus</taxon>
    </lineage>
</organism>
<dbReference type="AlphaFoldDB" id="A0A2T6FXI4"/>
<dbReference type="PROSITE" id="PS50977">
    <property type="entry name" value="HTH_TETR_2"/>
    <property type="match status" value="1"/>
</dbReference>
<evidence type="ECO:0000259" key="3">
    <source>
        <dbReference type="PROSITE" id="PS50977"/>
    </source>
</evidence>
<reference evidence="4 5" key="1">
    <citation type="submission" date="2018-03" db="EMBL/GenBank/DDBJ databases">
        <title>Genome sequence of Paenibacillus elgii strain AC13 an antimicrobial compound producing bacteria.</title>
        <authorList>
            <person name="Kurokawa A.S."/>
            <person name="Araujo J.F."/>
            <person name="Costa R.A."/>
            <person name="Ortega D.B."/>
            <person name="Pires A.S."/>
            <person name="Pappas G.J.Jr."/>
            <person name="Franco O.L."/>
            <person name="Barreto C."/>
            <person name="Magalhaes B.S."/>
            <person name="Kruger R.H."/>
        </authorList>
    </citation>
    <scope>NUCLEOTIDE SEQUENCE [LARGE SCALE GENOMIC DNA]</scope>
    <source>
        <strain evidence="4 5">AC13</strain>
    </source>
</reference>
<dbReference type="InterPro" id="IPR050624">
    <property type="entry name" value="HTH-type_Tx_Regulator"/>
</dbReference>
<dbReference type="SUPFAM" id="SSF46689">
    <property type="entry name" value="Homeodomain-like"/>
    <property type="match status" value="1"/>
</dbReference>
<dbReference type="EMBL" id="PYHP01000069">
    <property type="protein sequence ID" value="PUA36617.1"/>
    <property type="molecule type" value="Genomic_DNA"/>
</dbReference>
<proteinExistence type="predicted"/>
<dbReference type="InterPro" id="IPR009057">
    <property type="entry name" value="Homeodomain-like_sf"/>
</dbReference>
<dbReference type="RefSeq" id="WP_108533665.1">
    <property type="nucleotide sequence ID" value="NZ_PYHP01000069.1"/>
</dbReference>
<accession>A0A2T6FXI4</accession>
<dbReference type="GO" id="GO:0003677">
    <property type="term" value="F:DNA binding"/>
    <property type="evidence" value="ECO:0007669"/>
    <property type="project" value="UniProtKB-UniRule"/>
</dbReference>
<dbReference type="PANTHER" id="PTHR43479">
    <property type="entry name" value="ACREF/ENVCD OPERON REPRESSOR-RELATED"/>
    <property type="match status" value="1"/>
</dbReference>
<evidence type="ECO:0000256" key="1">
    <source>
        <dbReference type="ARBA" id="ARBA00023125"/>
    </source>
</evidence>
<protein>
    <recommendedName>
        <fullName evidence="3">HTH tetR-type domain-containing protein</fullName>
    </recommendedName>
</protein>
<evidence type="ECO:0000256" key="2">
    <source>
        <dbReference type="PROSITE-ProRule" id="PRU00335"/>
    </source>
</evidence>
<evidence type="ECO:0000313" key="5">
    <source>
        <dbReference type="Proteomes" id="UP000244184"/>
    </source>
</evidence>
<gene>
    <name evidence="4" type="ORF">C8Z91_24870</name>
</gene>
<dbReference type="Pfam" id="PF00440">
    <property type="entry name" value="TetR_N"/>
    <property type="match status" value="1"/>
</dbReference>
<name>A0A2T6FXI4_9BACL</name>
<dbReference type="Proteomes" id="UP000244184">
    <property type="component" value="Unassembled WGS sequence"/>
</dbReference>
<comment type="caution">
    <text evidence="4">The sequence shown here is derived from an EMBL/GenBank/DDBJ whole genome shotgun (WGS) entry which is preliminary data.</text>
</comment>
<evidence type="ECO:0000313" key="4">
    <source>
        <dbReference type="EMBL" id="PUA36617.1"/>
    </source>
</evidence>
<sequence length="227" mass="26307">MACINWSSFVKSLGCNRARLEATNRRAAEWSSNRLRTEKKKELILKTTFDLIFAYELDKLSIADIARKANVSPVTIYNYFGSRDELIRMTFVHYMDTTLEKYEDILGAEIPFQQKMDLILCDRSEIANQLNVNLIRATAGDPAIRDYLEQFYQNKTLPFFEKLIDQGKKEGYIDPSISMEAAMVYIQLFKEALARPGFLQQASESMLQDLNRLFYFGFIGRSPEHHV</sequence>
<dbReference type="InterPro" id="IPR001647">
    <property type="entry name" value="HTH_TetR"/>
</dbReference>